<proteinExistence type="predicted"/>
<keyword evidence="1" id="KW-0812">Transmembrane</keyword>
<accession>A0A5C4SFP3</accession>
<name>A0A5C4SFP3_9FLAO</name>
<protein>
    <submittedName>
        <fullName evidence="2">Uncharacterized protein</fullName>
    </submittedName>
</protein>
<feature type="transmembrane region" description="Helical" evidence="1">
    <location>
        <begin position="12"/>
        <end position="31"/>
    </location>
</feature>
<evidence type="ECO:0000313" key="3">
    <source>
        <dbReference type="Proteomes" id="UP000308713"/>
    </source>
</evidence>
<keyword evidence="3" id="KW-1185">Reference proteome</keyword>
<comment type="caution">
    <text evidence="2">The sequence shown here is derived from an EMBL/GenBank/DDBJ whole genome shotgun (WGS) entry which is preliminary data.</text>
</comment>
<dbReference type="RefSeq" id="WP_139698422.1">
    <property type="nucleotide sequence ID" value="NZ_CP074074.1"/>
</dbReference>
<dbReference type="AlphaFoldDB" id="A0A5C4SFP3"/>
<reference evidence="2 3" key="1">
    <citation type="submission" date="2019-05" db="EMBL/GenBank/DDBJ databases">
        <title>Tamlana fucoidanivorans sp. nov., isolated from the surface of algae collected from Fujian province in China.</title>
        <authorList>
            <person name="Li J."/>
        </authorList>
    </citation>
    <scope>NUCLEOTIDE SEQUENCE [LARGE SCALE GENOMIC DNA]</scope>
    <source>
        <strain evidence="2 3">CW2-9</strain>
    </source>
</reference>
<dbReference type="EMBL" id="VDCS01000014">
    <property type="protein sequence ID" value="TNJ42414.1"/>
    <property type="molecule type" value="Genomic_DNA"/>
</dbReference>
<sequence length="159" mass="18181">MKTYLENIKTKYFTIVIMFLFFSNCTNTTPLEGETQKPTITQWHLVNVSGGISGVNIDFELGTIIWIFDINPNNYTDLLYVENNNEDDTIEDGLDHGPYPTSTTIAGDKIFLFVDSEEYGEFIYSNDDKLVINQNNRSNGEQGSDGYIYTFERMVVPLE</sequence>
<dbReference type="OrthoDB" id="1201884at2"/>
<dbReference type="Proteomes" id="UP000308713">
    <property type="component" value="Unassembled WGS sequence"/>
</dbReference>
<gene>
    <name evidence="2" type="ORF">FGF67_14160</name>
</gene>
<keyword evidence="1" id="KW-0472">Membrane</keyword>
<evidence type="ECO:0000256" key="1">
    <source>
        <dbReference type="SAM" id="Phobius"/>
    </source>
</evidence>
<keyword evidence="1" id="KW-1133">Transmembrane helix</keyword>
<organism evidence="2 3">
    <name type="scientific">Allotamlana fucoidanivorans</name>
    <dbReference type="NCBI Taxonomy" id="2583814"/>
    <lineage>
        <taxon>Bacteria</taxon>
        <taxon>Pseudomonadati</taxon>
        <taxon>Bacteroidota</taxon>
        <taxon>Flavobacteriia</taxon>
        <taxon>Flavobacteriales</taxon>
        <taxon>Flavobacteriaceae</taxon>
        <taxon>Allotamlana</taxon>
    </lineage>
</organism>
<evidence type="ECO:0000313" key="2">
    <source>
        <dbReference type="EMBL" id="TNJ42414.1"/>
    </source>
</evidence>